<dbReference type="InterPro" id="IPR029032">
    <property type="entry name" value="AhpD-like"/>
</dbReference>
<proteinExistence type="predicted"/>
<evidence type="ECO:0000313" key="2">
    <source>
        <dbReference type="EMBL" id="CAB4725375.1"/>
    </source>
</evidence>
<dbReference type="EMBL" id="CAFBMH010000009">
    <property type="protein sequence ID" value="CAB4893221.1"/>
    <property type="molecule type" value="Genomic_DNA"/>
</dbReference>
<feature type="domain" description="Carboxymuconolactone decarboxylase-like" evidence="1">
    <location>
        <begin position="36"/>
        <end position="111"/>
    </location>
</feature>
<dbReference type="EMBL" id="CAEZYR010000002">
    <property type="protein sequence ID" value="CAB4725375.1"/>
    <property type="molecule type" value="Genomic_DNA"/>
</dbReference>
<dbReference type="InterPro" id="IPR052512">
    <property type="entry name" value="4CMD/NDH-1_regulator"/>
</dbReference>
<dbReference type="GO" id="GO:0051920">
    <property type="term" value="F:peroxiredoxin activity"/>
    <property type="evidence" value="ECO:0007669"/>
    <property type="project" value="InterPro"/>
</dbReference>
<dbReference type="PANTHER" id="PTHR33570:SF2">
    <property type="entry name" value="CARBOXYMUCONOLACTONE DECARBOXYLASE-LIKE DOMAIN-CONTAINING PROTEIN"/>
    <property type="match status" value="1"/>
</dbReference>
<name>A0A6J7AUY2_9ZZZZ</name>
<gene>
    <name evidence="2" type="ORF">UFOPK2754_00102</name>
    <name evidence="3" type="ORF">UFOPK3139_03229</name>
    <name evidence="4" type="ORF">UFOPK3543_00418</name>
</gene>
<dbReference type="AlphaFoldDB" id="A0A6J7AUY2"/>
<sequence length="130" mass="14372">MDTGPVDDDERRALGLDVYRQVYGDDAVTMEPGQADFFDLMMGHLFGEVWARPALAIDARRLLVMGVLAAQHRFDILGLQFSRTLANGELSVEQVREVAIQLIPYIGYPSSGDLYRVSETAIATHLESAS</sequence>
<evidence type="ECO:0000313" key="4">
    <source>
        <dbReference type="EMBL" id="CAB4893221.1"/>
    </source>
</evidence>
<evidence type="ECO:0000259" key="1">
    <source>
        <dbReference type="Pfam" id="PF02627"/>
    </source>
</evidence>
<dbReference type="SUPFAM" id="SSF69118">
    <property type="entry name" value="AhpD-like"/>
    <property type="match status" value="1"/>
</dbReference>
<accession>A0A6J7AUY2</accession>
<evidence type="ECO:0000313" key="3">
    <source>
        <dbReference type="EMBL" id="CAB4836784.1"/>
    </source>
</evidence>
<protein>
    <submittedName>
        <fullName evidence="3">Unannotated protein</fullName>
    </submittedName>
</protein>
<dbReference type="EMBL" id="CAFABA010000235">
    <property type="protein sequence ID" value="CAB4836784.1"/>
    <property type="molecule type" value="Genomic_DNA"/>
</dbReference>
<dbReference type="PANTHER" id="PTHR33570">
    <property type="entry name" value="4-CARBOXYMUCONOLACTONE DECARBOXYLASE FAMILY PROTEIN"/>
    <property type="match status" value="1"/>
</dbReference>
<dbReference type="Pfam" id="PF02627">
    <property type="entry name" value="CMD"/>
    <property type="match status" value="1"/>
</dbReference>
<dbReference type="Gene3D" id="1.20.1290.10">
    <property type="entry name" value="AhpD-like"/>
    <property type="match status" value="1"/>
</dbReference>
<dbReference type="InterPro" id="IPR003779">
    <property type="entry name" value="CMD-like"/>
</dbReference>
<reference evidence="3" key="1">
    <citation type="submission" date="2020-05" db="EMBL/GenBank/DDBJ databases">
        <authorList>
            <person name="Chiriac C."/>
            <person name="Salcher M."/>
            <person name="Ghai R."/>
            <person name="Kavagutti S V."/>
        </authorList>
    </citation>
    <scope>NUCLEOTIDE SEQUENCE</scope>
</reference>
<organism evidence="3">
    <name type="scientific">freshwater metagenome</name>
    <dbReference type="NCBI Taxonomy" id="449393"/>
    <lineage>
        <taxon>unclassified sequences</taxon>
        <taxon>metagenomes</taxon>
        <taxon>ecological metagenomes</taxon>
    </lineage>
</organism>